<keyword evidence="2" id="KW-1185">Reference proteome</keyword>
<reference evidence="1" key="1">
    <citation type="journal article" date="2020" name="Stud. Mycol.">
        <title>101 Dothideomycetes genomes: a test case for predicting lifestyles and emergence of pathogens.</title>
        <authorList>
            <person name="Haridas S."/>
            <person name="Albert R."/>
            <person name="Binder M."/>
            <person name="Bloem J."/>
            <person name="Labutti K."/>
            <person name="Salamov A."/>
            <person name="Andreopoulos B."/>
            <person name="Baker S."/>
            <person name="Barry K."/>
            <person name="Bills G."/>
            <person name="Bluhm B."/>
            <person name="Cannon C."/>
            <person name="Castanera R."/>
            <person name="Culley D."/>
            <person name="Daum C."/>
            <person name="Ezra D."/>
            <person name="Gonzalez J."/>
            <person name="Henrissat B."/>
            <person name="Kuo A."/>
            <person name="Liang C."/>
            <person name="Lipzen A."/>
            <person name="Lutzoni F."/>
            <person name="Magnuson J."/>
            <person name="Mondo S."/>
            <person name="Nolan M."/>
            <person name="Ohm R."/>
            <person name="Pangilinan J."/>
            <person name="Park H.-J."/>
            <person name="Ramirez L."/>
            <person name="Alfaro M."/>
            <person name="Sun H."/>
            <person name="Tritt A."/>
            <person name="Yoshinaga Y."/>
            <person name="Zwiers L.-H."/>
            <person name="Turgeon B."/>
            <person name="Goodwin S."/>
            <person name="Spatafora J."/>
            <person name="Crous P."/>
            <person name="Grigoriev I."/>
        </authorList>
    </citation>
    <scope>NUCLEOTIDE SEQUENCE</scope>
    <source>
        <strain evidence="1">CBS 121739</strain>
    </source>
</reference>
<dbReference type="AlphaFoldDB" id="A0A6A6WJ87"/>
<organism evidence="1 2">
    <name type="scientific">Pseudovirgaria hyperparasitica</name>
    <dbReference type="NCBI Taxonomy" id="470096"/>
    <lineage>
        <taxon>Eukaryota</taxon>
        <taxon>Fungi</taxon>
        <taxon>Dikarya</taxon>
        <taxon>Ascomycota</taxon>
        <taxon>Pezizomycotina</taxon>
        <taxon>Dothideomycetes</taxon>
        <taxon>Dothideomycetes incertae sedis</taxon>
        <taxon>Acrospermales</taxon>
        <taxon>Acrospermaceae</taxon>
        <taxon>Pseudovirgaria</taxon>
    </lineage>
</organism>
<protein>
    <submittedName>
        <fullName evidence="1">Uncharacterized protein</fullName>
    </submittedName>
</protein>
<dbReference type="GeneID" id="54487562"/>
<evidence type="ECO:0000313" key="1">
    <source>
        <dbReference type="EMBL" id="KAF2762284.1"/>
    </source>
</evidence>
<name>A0A6A6WJ87_9PEZI</name>
<dbReference type="RefSeq" id="XP_033604735.1">
    <property type="nucleotide sequence ID" value="XM_033746508.1"/>
</dbReference>
<accession>A0A6A6WJ87</accession>
<dbReference type="OrthoDB" id="2679825at2759"/>
<proteinExistence type="predicted"/>
<dbReference type="InterPro" id="IPR054208">
    <property type="entry name" value="DUF6914"/>
</dbReference>
<gene>
    <name evidence="1" type="ORF">EJ05DRAFT_497145</name>
</gene>
<dbReference type="Pfam" id="PF21858">
    <property type="entry name" value="DUF6914"/>
    <property type="match status" value="1"/>
</dbReference>
<dbReference type="EMBL" id="ML996566">
    <property type="protein sequence ID" value="KAF2762284.1"/>
    <property type="molecule type" value="Genomic_DNA"/>
</dbReference>
<sequence length="185" mass="21334">MPSDKKRLYIALYARGGTPQMPRGEDKYHWAFIIGPKVETDTTKGRRCHVKESVQFIEGTPYTTWAFEDREISTMPTAMILVRVLIGKVENLDRLRRVFAATPIRAGQDGFQAWNCVWWIQEAFNAAMADRAALGTRLADWERARSISMWYVTKKTMEHRFDGQGDFNNDKIATWDAIENKEIVA</sequence>
<evidence type="ECO:0000313" key="2">
    <source>
        <dbReference type="Proteomes" id="UP000799437"/>
    </source>
</evidence>
<dbReference type="Proteomes" id="UP000799437">
    <property type="component" value="Unassembled WGS sequence"/>
</dbReference>